<name>A0A1H7ZHX3_9FLAO</name>
<dbReference type="STRING" id="295069.SAMN05421856_104296"/>
<organism evidence="2 3">
    <name type="scientific">Chryseobacterium taichungense</name>
    <dbReference type="NCBI Taxonomy" id="295069"/>
    <lineage>
        <taxon>Bacteria</taxon>
        <taxon>Pseudomonadati</taxon>
        <taxon>Bacteroidota</taxon>
        <taxon>Flavobacteriia</taxon>
        <taxon>Flavobacteriales</taxon>
        <taxon>Weeksellaceae</taxon>
        <taxon>Chryseobacterium group</taxon>
        <taxon>Chryseobacterium</taxon>
    </lineage>
</organism>
<dbReference type="InterPro" id="IPR026341">
    <property type="entry name" value="T9SS_type_B"/>
</dbReference>
<protein>
    <submittedName>
        <fullName evidence="2">Gliding motility-associated C-terminal domain-containing protein</fullName>
    </submittedName>
</protein>
<dbReference type="Pfam" id="PF13585">
    <property type="entry name" value="CHU_C"/>
    <property type="match status" value="1"/>
</dbReference>
<sequence length="700" mass="75621">MKNYLLLFLLFVSCTFFGQSPAGPQDCIYAIPICSNADISLTPGGTGIYDESEHSTGSCLYGESNSIWLTFSVQTAGTLTFLITPAAPSIDYDFALYGPNHNCANLNVAPLRCSYAGINFGVVNPTGLSMTATDTSEDGGGDGYVKYIDVLPGQVYHLLLNNFSQDIAPFSLTFGGTATLLTPFDNGSAQIHQPFPFLEPGPNHDGKIDICGNPVTFDFSTLSSQILNGNPNFIVKYYRSGTDAFDDINAITTPIPVNTTTTYTYAIAYVDPSSPTSFLNQCREYGTINFTDRSFPLNPATLTSCSNNNSGTALYNLTSAAIGNTTGLTLQYYPSLNDANNGTNEIMEPYAYTSAAGYAFVKATNTYGCTKIVQITLNFYPIVTVTDATLRSCFIEGNPSTAMFNLTTAPVTSMTGITKEYYPSVADAVNGTNIISNFQTYVAPTGVVYVKVINSNGCYAVAKVDLIVLPPVYSNVLEDKIICMEDTTTLDAGPGFSGYKWSTGATTSSISNVTVGTYWVELKTGNCIARQTVKVYASEQPVISNVDITNNTITVNVIGGAAPYKYSLDGINWQDSNEFKNVARGDNTVYVKDGYDCDPITITVVVPNLVNVITPNGDGVNDVIDYSALASKQNLVLSIFDRYGVKVGQADKFNGYKWDGTTGGKKVPTGTYWYTVTWNENNKKNTPFKFSGWVMVKNRD</sequence>
<dbReference type="NCBIfam" id="TIGR04131">
    <property type="entry name" value="Bac_Flav_CTERM"/>
    <property type="match status" value="1"/>
</dbReference>
<dbReference type="Proteomes" id="UP000199450">
    <property type="component" value="Unassembled WGS sequence"/>
</dbReference>
<dbReference type="RefSeq" id="WP_089999965.1">
    <property type="nucleotide sequence ID" value="NZ_FOBV01000004.1"/>
</dbReference>
<keyword evidence="3" id="KW-1185">Reference proteome</keyword>
<dbReference type="AlphaFoldDB" id="A0A1H7ZHX3"/>
<feature type="chain" id="PRO_5011726186" evidence="1">
    <location>
        <begin position="23"/>
        <end position="700"/>
    </location>
</feature>
<evidence type="ECO:0000313" key="2">
    <source>
        <dbReference type="EMBL" id="SEM58010.1"/>
    </source>
</evidence>
<feature type="signal peptide" evidence="1">
    <location>
        <begin position="1"/>
        <end position="22"/>
    </location>
</feature>
<accession>A0A1H7ZHX3</accession>
<gene>
    <name evidence="2" type="ORF">SAMN05421856_104296</name>
</gene>
<evidence type="ECO:0000256" key="1">
    <source>
        <dbReference type="SAM" id="SignalP"/>
    </source>
</evidence>
<reference evidence="3" key="1">
    <citation type="submission" date="2016-10" db="EMBL/GenBank/DDBJ databases">
        <authorList>
            <person name="Varghese N."/>
            <person name="Submissions S."/>
        </authorList>
    </citation>
    <scope>NUCLEOTIDE SEQUENCE [LARGE SCALE GENOMIC DNA]</scope>
    <source>
        <strain evidence="3">DSM 17453</strain>
    </source>
</reference>
<proteinExistence type="predicted"/>
<evidence type="ECO:0000313" key="3">
    <source>
        <dbReference type="Proteomes" id="UP000199450"/>
    </source>
</evidence>
<dbReference type="OrthoDB" id="9765926at2"/>
<dbReference type="EMBL" id="FOBV01000004">
    <property type="protein sequence ID" value="SEM58010.1"/>
    <property type="molecule type" value="Genomic_DNA"/>
</dbReference>
<keyword evidence="1" id="KW-0732">Signal</keyword>